<dbReference type="STRING" id="645134.A0A0L0HPP4"/>
<dbReference type="EMBL" id="KQ257451">
    <property type="protein sequence ID" value="KND03381.1"/>
    <property type="molecule type" value="Genomic_DNA"/>
</dbReference>
<dbReference type="InterPro" id="IPR020422">
    <property type="entry name" value="TYR_PHOSPHATASE_DUAL_dom"/>
</dbReference>
<protein>
    <recommendedName>
        <fullName evidence="2">protein-tyrosine-phosphatase</fullName>
        <ecNumber evidence="2">3.1.3.48</ecNumber>
    </recommendedName>
</protein>
<accession>A0A0L0HPP4</accession>
<dbReference type="GO" id="GO:0008138">
    <property type="term" value="F:protein tyrosine/serine/threonine phosphatase activity"/>
    <property type="evidence" value="ECO:0007669"/>
    <property type="project" value="TreeGrafter"/>
</dbReference>
<dbReference type="GO" id="GO:0004725">
    <property type="term" value="F:protein tyrosine phosphatase activity"/>
    <property type="evidence" value="ECO:0007669"/>
    <property type="project" value="UniProtKB-EC"/>
</dbReference>
<dbReference type="OrthoDB" id="2017893at2759"/>
<evidence type="ECO:0000256" key="1">
    <source>
        <dbReference type="ARBA" id="ARBA00008601"/>
    </source>
</evidence>
<evidence type="ECO:0000313" key="7">
    <source>
        <dbReference type="EMBL" id="KND03381.1"/>
    </source>
</evidence>
<dbReference type="SMART" id="SM00195">
    <property type="entry name" value="DSPc"/>
    <property type="match status" value="1"/>
</dbReference>
<dbReference type="GeneID" id="27684572"/>
<dbReference type="PANTHER" id="PTHR45848:SF4">
    <property type="entry name" value="DUAL SPECIFICITY PROTEIN PHOSPHATASE 12"/>
    <property type="match status" value="1"/>
</dbReference>
<dbReference type="InParanoid" id="A0A0L0HPP4"/>
<evidence type="ECO:0000259" key="6">
    <source>
        <dbReference type="PROSITE" id="PS50054"/>
    </source>
</evidence>
<keyword evidence="3" id="KW-0378">Hydrolase</keyword>
<dbReference type="Pfam" id="PF00782">
    <property type="entry name" value="DSPc"/>
    <property type="match status" value="1"/>
</dbReference>
<reference evidence="7 8" key="1">
    <citation type="submission" date="2009-08" db="EMBL/GenBank/DDBJ databases">
        <title>The Genome Sequence of Spizellomyces punctatus strain DAOM BR117.</title>
        <authorList>
            <consortium name="The Broad Institute Genome Sequencing Platform"/>
            <person name="Russ C."/>
            <person name="Cuomo C."/>
            <person name="Shea T."/>
            <person name="Young S.K."/>
            <person name="Zeng Q."/>
            <person name="Koehrsen M."/>
            <person name="Haas B."/>
            <person name="Borodovsky M."/>
            <person name="Guigo R."/>
            <person name="Alvarado L."/>
            <person name="Berlin A."/>
            <person name="Bochicchio J."/>
            <person name="Borenstein D."/>
            <person name="Chapman S."/>
            <person name="Chen Z."/>
            <person name="Engels R."/>
            <person name="Freedman E."/>
            <person name="Gellesch M."/>
            <person name="Goldberg J."/>
            <person name="Griggs A."/>
            <person name="Gujja S."/>
            <person name="Heiman D."/>
            <person name="Hepburn T."/>
            <person name="Howarth C."/>
            <person name="Jen D."/>
            <person name="Larson L."/>
            <person name="Lewis B."/>
            <person name="Mehta T."/>
            <person name="Park D."/>
            <person name="Pearson M."/>
            <person name="Roberts A."/>
            <person name="Saif S."/>
            <person name="Shenoy N."/>
            <person name="Sisk P."/>
            <person name="Stolte C."/>
            <person name="Sykes S."/>
            <person name="Thomson T."/>
            <person name="Walk T."/>
            <person name="White J."/>
            <person name="Yandava C."/>
            <person name="Burger G."/>
            <person name="Gray M.W."/>
            <person name="Holland P.W.H."/>
            <person name="King N."/>
            <person name="Lang F.B.F."/>
            <person name="Roger A.J."/>
            <person name="Ruiz-Trillo I."/>
            <person name="Lander E."/>
            <person name="Nusbaum C."/>
        </authorList>
    </citation>
    <scope>NUCLEOTIDE SEQUENCE [LARGE SCALE GENOMIC DNA]</scope>
    <source>
        <strain evidence="7 8">DAOM BR117</strain>
    </source>
</reference>
<dbReference type="VEuPathDB" id="FungiDB:SPPG_00870"/>
<organism evidence="7 8">
    <name type="scientific">Spizellomyces punctatus (strain DAOM BR117)</name>
    <dbReference type="NCBI Taxonomy" id="645134"/>
    <lineage>
        <taxon>Eukaryota</taxon>
        <taxon>Fungi</taxon>
        <taxon>Fungi incertae sedis</taxon>
        <taxon>Chytridiomycota</taxon>
        <taxon>Chytridiomycota incertae sedis</taxon>
        <taxon>Chytridiomycetes</taxon>
        <taxon>Spizellomycetales</taxon>
        <taxon>Spizellomycetaceae</taxon>
        <taxon>Spizellomyces</taxon>
    </lineage>
</organism>
<dbReference type="InterPro" id="IPR000340">
    <property type="entry name" value="Dual-sp_phosphatase_cat-dom"/>
</dbReference>
<dbReference type="EC" id="3.1.3.48" evidence="2"/>
<dbReference type="SUPFAM" id="SSF52799">
    <property type="entry name" value="(Phosphotyrosine protein) phosphatases II"/>
    <property type="match status" value="1"/>
</dbReference>
<keyword evidence="4" id="KW-0904">Protein phosphatase</keyword>
<comment type="similarity">
    <text evidence="1">Belongs to the protein-tyrosine phosphatase family. Non-receptor class dual specificity subfamily.</text>
</comment>
<feature type="region of interest" description="Disordered" evidence="5">
    <location>
        <begin position="52"/>
        <end position="91"/>
    </location>
</feature>
<dbReference type="Gene3D" id="3.90.190.10">
    <property type="entry name" value="Protein tyrosine phosphatase superfamily"/>
    <property type="match status" value="1"/>
</dbReference>
<evidence type="ECO:0000256" key="5">
    <source>
        <dbReference type="SAM" id="MobiDB-lite"/>
    </source>
</evidence>
<proteinExistence type="inferred from homology"/>
<evidence type="ECO:0000256" key="2">
    <source>
        <dbReference type="ARBA" id="ARBA00013064"/>
    </source>
</evidence>
<feature type="domain" description="Tyrosine-protein phosphatase" evidence="6">
    <location>
        <begin position="134"/>
        <end position="276"/>
    </location>
</feature>
<keyword evidence="8" id="KW-1185">Reference proteome</keyword>
<evidence type="ECO:0000313" key="8">
    <source>
        <dbReference type="Proteomes" id="UP000053201"/>
    </source>
</evidence>
<dbReference type="RefSeq" id="XP_016611420.1">
    <property type="nucleotide sequence ID" value="XM_016749199.1"/>
</dbReference>
<sequence>MSQHDIDPAIIAAYLDSLKDPKTRAGYEKLLNDPKVSVNLWEGQLVFGSYTYERPPKRKPDPSWDDDNENLSDASAGSSSSSKGSSSSKHWQDIIKKPALSSTDRMRIRKKLRFHAGAVEDDEMWNHFHDDGCGITQITDFIYVSGLQPVDHCRCTIDALGIIHCISIGNDKGKEQLPGIDTLLVDVGDSAKEDIITYFDACFEHIEKARKAKGKILVCDLFGRSPAPVVICAYLMKKTKCSPRKAFYYVFQKKKDFKPNPAFWEQLCLYSIMNHSITTATGEKKSIYRRYHSARKLIWVHLKDKWYLQGSRRRFPNLSDDWLLNLRYPKGHTWNYRHYVFQELEADDFGKLDNPLDAHYACKDCSTPLFAENNLMPSFHLYEHLPLYTTAPLLGRRGQHLLGICAAPDAQPDSGPYFIEPMDWIVVQVQDRKAHRGDIRCPGCKVKLGSWNAHEVLENGDVMLGAFKVERDKVVLGGD</sequence>
<dbReference type="CDD" id="cd14498">
    <property type="entry name" value="DSP"/>
    <property type="match status" value="1"/>
</dbReference>
<dbReference type="InterPro" id="IPR029021">
    <property type="entry name" value="Prot-tyrosine_phosphatase-like"/>
</dbReference>
<dbReference type="PANTHER" id="PTHR45848">
    <property type="entry name" value="DUAL SPECIFICITY PROTEIN PHOSPHATASE 12 FAMILY MEMBER"/>
    <property type="match status" value="1"/>
</dbReference>
<name>A0A0L0HPP4_SPIPD</name>
<dbReference type="PROSITE" id="PS50054">
    <property type="entry name" value="TYR_PHOSPHATASE_DUAL"/>
    <property type="match status" value="1"/>
</dbReference>
<feature type="compositionally biased region" description="Low complexity" evidence="5">
    <location>
        <begin position="74"/>
        <end position="89"/>
    </location>
</feature>
<evidence type="ECO:0000256" key="4">
    <source>
        <dbReference type="ARBA" id="ARBA00022912"/>
    </source>
</evidence>
<dbReference type="Proteomes" id="UP000053201">
    <property type="component" value="Unassembled WGS sequence"/>
</dbReference>
<dbReference type="AlphaFoldDB" id="A0A0L0HPP4"/>
<gene>
    <name evidence="7" type="ORF">SPPG_00870</name>
</gene>
<dbReference type="eggNOG" id="KOG1716">
    <property type="taxonomic scope" value="Eukaryota"/>
</dbReference>
<evidence type="ECO:0000256" key="3">
    <source>
        <dbReference type="ARBA" id="ARBA00022801"/>
    </source>
</evidence>